<dbReference type="InterPro" id="IPR014001">
    <property type="entry name" value="Helicase_ATP-bd"/>
</dbReference>
<evidence type="ECO:0000256" key="3">
    <source>
        <dbReference type="ARBA" id="ARBA00022806"/>
    </source>
</evidence>
<dbReference type="CDD" id="cd18791">
    <property type="entry name" value="SF2_C_RHA"/>
    <property type="match status" value="1"/>
</dbReference>
<dbReference type="AlphaFoldDB" id="A0AAW4L0D1"/>
<comment type="caution">
    <text evidence="8">The sequence shown here is derived from an EMBL/GenBank/DDBJ whole genome shotgun (WGS) entry which is preliminary data.</text>
</comment>
<dbReference type="Gene3D" id="1.20.120.1080">
    <property type="match status" value="1"/>
</dbReference>
<keyword evidence="9" id="KW-1185">Reference proteome</keyword>
<dbReference type="PROSITE" id="PS51194">
    <property type="entry name" value="HELICASE_CTER"/>
    <property type="match status" value="1"/>
</dbReference>
<dbReference type="InterPro" id="IPR011545">
    <property type="entry name" value="DEAD/DEAH_box_helicase_dom"/>
</dbReference>
<name>A0AAW4L0D1_9BACT</name>
<dbReference type="InterPro" id="IPR027417">
    <property type="entry name" value="P-loop_NTPase"/>
</dbReference>
<evidence type="ECO:0000256" key="1">
    <source>
        <dbReference type="ARBA" id="ARBA00022741"/>
    </source>
</evidence>
<protein>
    <submittedName>
        <fullName evidence="8">ATP-dependent helicase HrpB</fullName>
    </submittedName>
</protein>
<dbReference type="InterPro" id="IPR049614">
    <property type="entry name" value="HrpB_DEXH"/>
</dbReference>
<dbReference type="InterPro" id="IPR001650">
    <property type="entry name" value="Helicase_C-like"/>
</dbReference>
<dbReference type="Pfam" id="PF00270">
    <property type="entry name" value="DEAD"/>
    <property type="match status" value="1"/>
</dbReference>
<feature type="domain" description="Helicase ATP-binding" evidence="6">
    <location>
        <begin position="14"/>
        <end position="160"/>
    </location>
</feature>
<keyword evidence="4" id="KW-0067">ATP-binding</keyword>
<dbReference type="Proteomes" id="UP000811899">
    <property type="component" value="Unassembled WGS sequence"/>
</dbReference>
<evidence type="ECO:0000259" key="7">
    <source>
        <dbReference type="PROSITE" id="PS51194"/>
    </source>
</evidence>
<dbReference type="InterPro" id="IPR048333">
    <property type="entry name" value="HA2_WH"/>
</dbReference>
<keyword evidence="3 8" id="KW-0347">Helicase</keyword>
<evidence type="ECO:0000256" key="2">
    <source>
        <dbReference type="ARBA" id="ARBA00022801"/>
    </source>
</evidence>
<dbReference type="InterPro" id="IPR007502">
    <property type="entry name" value="Helicase-assoc_dom"/>
</dbReference>
<organism evidence="8 9">
    <name type="scientific">Geoanaerobacter pelophilus</name>
    <dbReference type="NCBI Taxonomy" id="60036"/>
    <lineage>
        <taxon>Bacteria</taxon>
        <taxon>Pseudomonadati</taxon>
        <taxon>Thermodesulfobacteriota</taxon>
        <taxon>Desulfuromonadia</taxon>
        <taxon>Geobacterales</taxon>
        <taxon>Geobacteraceae</taxon>
        <taxon>Geoanaerobacter</taxon>
    </lineage>
</organism>
<evidence type="ECO:0000313" key="8">
    <source>
        <dbReference type="EMBL" id="MBT0664368.1"/>
    </source>
</evidence>
<dbReference type="NCBIfam" id="TIGR01970">
    <property type="entry name" value="DEAH_box_HrpB"/>
    <property type="match status" value="1"/>
</dbReference>
<dbReference type="CDD" id="cd17990">
    <property type="entry name" value="DEXHc_HrpB"/>
    <property type="match status" value="1"/>
</dbReference>
<evidence type="ECO:0000256" key="5">
    <source>
        <dbReference type="SAM" id="MobiDB-lite"/>
    </source>
</evidence>
<dbReference type="FunFam" id="3.40.50.300:FF:002125">
    <property type="entry name" value="ATP-dependent helicase HrpB"/>
    <property type="match status" value="1"/>
</dbReference>
<accession>A0AAW4L0D1</accession>
<evidence type="ECO:0000256" key="4">
    <source>
        <dbReference type="ARBA" id="ARBA00022840"/>
    </source>
</evidence>
<evidence type="ECO:0000259" key="6">
    <source>
        <dbReference type="PROSITE" id="PS51192"/>
    </source>
</evidence>
<dbReference type="SMART" id="SM00490">
    <property type="entry name" value="HELICc"/>
    <property type="match status" value="1"/>
</dbReference>
<sequence length="838" mass="90539">MLPLPVDLVIPELIASLTASTGVVLQAPPGSGKTSRVPLALLNAPLGSSGKILMLEPRRLAAVNAASWLAKSIGGRLGDTVGYAIRFDRKVSAATKIEVLTEGLLTRRLQTDPALEGVSVVVFDEFHERSLQADTALALCLDIQKSIRPDLKIVIMSATLETGPVSRVLGEVPVVACEGRVHPVVIRYLGDPAGDIAAAAAGAVTKALVETSGDILVFLPGAAEIRRCGTLLKDSGLADVMVSQLYGDLPFAEQEAAIMPAQKRKVVLATNIAETSLTIEGITVVVDAGLTRTVRFDPASGLNRMQTVRVSAASAAQRSGRSGRIGPGICYRLWSPATEATLVPYNLPEIRVVDLASLALELANWGVVDPLSLAWLDPPQAGPLGEARSLLRILGALDPGNRITQLGRKMANLPLHPRLASLVIAGEALECSGLACDLAALISERDIFRRDCLKDRPKSSCDYSDRLEALDEWRSGSGYSRELDAAACRQVDRVAAKLKKLVDTSRDGHSLLLEKIPQLLIKAFPDRIAMQREHDSDRYLLANGSGARLGLGSAVINRQFVVAVEVLGSPGKEGSIHGASAVTLDQIRCLFPEQITVQRESVWDRDGGRVVTTVAERFGALQLSIRSSAPEDKEVVNALMTALHDYQDLGLLPWTAAARQFQSRVEFLAQAAPDCGFPDISNAALLTSLAEWLMPAVTGMRSVAEFKRLDMLALLQSFFPWEQLRQIDEGAPTHLTVPSGSRLRVDYGDGTPFVSVKLQEMFGLAETPSIAWGRVPVVLHLLSPAQRPIQVTRDLRSFWETTYPQVKKELKGRYPKHPWPDDPWSAVPTRRTTKAGSR</sequence>
<dbReference type="Gene3D" id="3.40.50.300">
    <property type="entry name" value="P-loop containing nucleotide triphosphate hydrolases"/>
    <property type="match status" value="2"/>
</dbReference>
<dbReference type="PANTHER" id="PTHR43519:SF1">
    <property type="entry name" value="ATP-DEPENDENT RNA HELICASE HRPB"/>
    <property type="match status" value="1"/>
</dbReference>
<dbReference type="RefSeq" id="WP_214171146.1">
    <property type="nucleotide sequence ID" value="NZ_JAHCVJ010000003.1"/>
</dbReference>
<dbReference type="PROSITE" id="PS51192">
    <property type="entry name" value="HELICASE_ATP_BIND_1"/>
    <property type="match status" value="1"/>
</dbReference>
<dbReference type="InterPro" id="IPR013689">
    <property type="entry name" value="RNA_helicase_ATP-dep_HrpB_C"/>
</dbReference>
<reference evidence="8 9" key="1">
    <citation type="submission" date="2021-05" db="EMBL/GenBank/DDBJ databases">
        <title>The draft genome of Geobacter pelophilus DSM 12255.</title>
        <authorList>
            <person name="Xu Z."/>
            <person name="Masuda Y."/>
            <person name="Itoh H."/>
            <person name="Senoo K."/>
        </authorList>
    </citation>
    <scope>NUCLEOTIDE SEQUENCE [LARGE SCALE GENOMIC DNA]</scope>
    <source>
        <strain evidence="8 9">DSM 12255</strain>
    </source>
</reference>
<dbReference type="Pfam" id="PF08482">
    <property type="entry name" value="HrpB_C"/>
    <property type="match status" value="1"/>
</dbReference>
<dbReference type="GO" id="GO:0003676">
    <property type="term" value="F:nucleic acid binding"/>
    <property type="evidence" value="ECO:0007669"/>
    <property type="project" value="InterPro"/>
</dbReference>
<dbReference type="SUPFAM" id="SSF52540">
    <property type="entry name" value="P-loop containing nucleoside triphosphate hydrolases"/>
    <property type="match status" value="1"/>
</dbReference>
<keyword evidence="1" id="KW-0547">Nucleotide-binding</keyword>
<proteinExistence type="predicted"/>
<dbReference type="GO" id="GO:0005524">
    <property type="term" value="F:ATP binding"/>
    <property type="evidence" value="ECO:0007669"/>
    <property type="project" value="UniProtKB-KW"/>
</dbReference>
<dbReference type="GO" id="GO:0004386">
    <property type="term" value="F:helicase activity"/>
    <property type="evidence" value="ECO:0007669"/>
    <property type="project" value="UniProtKB-KW"/>
</dbReference>
<dbReference type="InterPro" id="IPR010225">
    <property type="entry name" value="HrpB"/>
</dbReference>
<dbReference type="Pfam" id="PF04408">
    <property type="entry name" value="WHD_HA2"/>
    <property type="match status" value="1"/>
</dbReference>
<evidence type="ECO:0000313" key="9">
    <source>
        <dbReference type="Proteomes" id="UP000811899"/>
    </source>
</evidence>
<gene>
    <name evidence="8" type="primary">hrpB</name>
    <name evidence="8" type="ORF">KI809_08645</name>
</gene>
<dbReference type="GO" id="GO:0016787">
    <property type="term" value="F:hydrolase activity"/>
    <property type="evidence" value="ECO:0007669"/>
    <property type="project" value="UniProtKB-KW"/>
</dbReference>
<dbReference type="EMBL" id="JAHCVJ010000003">
    <property type="protein sequence ID" value="MBT0664368.1"/>
    <property type="molecule type" value="Genomic_DNA"/>
</dbReference>
<dbReference type="SMART" id="SM00847">
    <property type="entry name" value="HA2"/>
    <property type="match status" value="1"/>
</dbReference>
<dbReference type="SMART" id="SM00487">
    <property type="entry name" value="DEXDc"/>
    <property type="match status" value="1"/>
</dbReference>
<keyword evidence="2" id="KW-0378">Hydrolase</keyword>
<dbReference type="PIRSF" id="PIRSF005496">
    <property type="entry name" value="ATP_hel_hrpB"/>
    <property type="match status" value="1"/>
</dbReference>
<feature type="region of interest" description="Disordered" evidence="5">
    <location>
        <begin position="812"/>
        <end position="838"/>
    </location>
</feature>
<feature type="domain" description="Helicase C-terminal" evidence="7">
    <location>
        <begin position="203"/>
        <end position="366"/>
    </location>
</feature>
<dbReference type="PANTHER" id="PTHR43519">
    <property type="entry name" value="ATP-DEPENDENT RNA HELICASE HRPB"/>
    <property type="match status" value="1"/>
</dbReference>
<dbReference type="Pfam" id="PF00271">
    <property type="entry name" value="Helicase_C"/>
    <property type="match status" value="1"/>
</dbReference>